<dbReference type="Proteomes" id="UP001156903">
    <property type="component" value="Unassembled WGS sequence"/>
</dbReference>
<name>A0ABQ6CBD7_9BURK</name>
<reference evidence="3" key="1">
    <citation type="journal article" date="2019" name="Int. J. Syst. Evol. Microbiol.">
        <title>The Global Catalogue of Microorganisms (GCM) 10K type strain sequencing project: providing services to taxonomists for standard genome sequencing and annotation.</title>
        <authorList>
            <consortium name="The Broad Institute Genomics Platform"/>
            <consortium name="The Broad Institute Genome Sequencing Center for Infectious Disease"/>
            <person name="Wu L."/>
            <person name="Ma J."/>
        </authorList>
    </citation>
    <scope>NUCLEOTIDE SEQUENCE [LARGE SCALE GENOMIC DNA]</scope>
    <source>
        <strain evidence="3">NBRC 109341</strain>
    </source>
</reference>
<evidence type="ECO:0000313" key="3">
    <source>
        <dbReference type="Proteomes" id="UP001156903"/>
    </source>
</evidence>
<keyword evidence="3" id="KW-1185">Reference proteome</keyword>
<gene>
    <name evidence="2" type="ORF">GCM10007935_30120</name>
</gene>
<protein>
    <submittedName>
        <fullName evidence="2">Uncharacterized protein</fullName>
    </submittedName>
</protein>
<evidence type="ECO:0000256" key="1">
    <source>
        <dbReference type="SAM" id="MobiDB-lite"/>
    </source>
</evidence>
<proteinExistence type="predicted"/>
<organism evidence="2 3">
    <name type="scientific">Hydrogenophaga electricum</name>
    <dbReference type="NCBI Taxonomy" id="1230953"/>
    <lineage>
        <taxon>Bacteria</taxon>
        <taxon>Pseudomonadati</taxon>
        <taxon>Pseudomonadota</taxon>
        <taxon>Betaproteobacteria</taxon>
        <taxon>Burkholderiales</taxon>
        <taxon>Comamonadaceae</taxon>
        <taxon>Hydrogenophaga</taxon>
    </lineage>
</organism>
<comment type="caution">
    <text evidence="2">The sequence shown here is derived from an EMBL/GenBank/DDBJ whole genome shotgun (WGS) entry which is preliminary data.</text>
</comment>
<evidence type="ECO:0000313" key="2">
    <source>
        <dbReference type="EMBL" id="GLS15576.1"/>
    </source>
</evidence>
<feature type="region of interest" description="Disordered" evidence="1">
    <location>
        <begin position="61"/>
        <end position="84"/>
    </location>
</feature>
<sequence>MSTDPGVRFAQHQAFMSQGGLVRKPALRNRRHTVRVDGLQAPRALVRTGRYQPVVAEKLAERPGRGVRRGPQAQPSTLRSQREPPCRIAATVRFMAWRTTWL</sequence>
<accession>A0ABQ6CBD7</accession>
<dbReference type="EMBL" id="BSPB01000028">
    <property type="protein sequence ID" value="GLS15576.1"/>
    <property type="molecule type" value="Genomic_DNA"/>
</dbReference>